<dbReference type="SUPFAM" id="SSF56784">
    <property type="entry name" value="HAD-like"/>
    <property type="match status" value="1"/>
</dbReference>
<feature type="compositionally biased region" description="Basic and acidic residues" evidence="7">
    <location>
        <begin position="967"/>
        <end position="991"/>
    </location>
</feature>
<feature type="region of interest" description="Disordered" evidence="7">
    <location>
        <begin position="503"/>
        <end position="550"/>
    </location>
</feature>
<dbReference type="SUPFAM" id="SSF52113">
    <property type="entry name" value="BRCT domain"/>
    <property type="match status" value="1"/>
</dbReference>
<dbReference type="InterPro" id="IPR036420">
    <property type="entry name" value="BRCT_dom_sf"/>
</dbReference>
<gene>
    <name evidence="10" type="primary">FCP1</name>
    <name evidence="10" type="ORF">EHS25_009027</name>
</gene>
<keyword evidence="4" id="KW-0539">Nucleus</keyword>
<dbReference type="InterPro" id="IPR011947">
    <property type="entry name" value="FCP1_euk"/>
</dbReference>
<evidence type="ECO:0000313" key="11">
    <source>
        <dbReference type="Proteomes" id="UP000279259"/>
    </source>
</evidence>
<dbReference type="Gene3D" id="3.40.50.10190">
    <property type="entry name" value="BRCT domain"/>
    <property type="match status" value="1"/>
</dbReference>
<dbReference type="CDD" id="cd17729">
    <property type="entry name" value="BRCT_CTDP1"/>
    <property type="match status" value="1"/>
</dbReference>
<dbReference type="Proteomes" id="UP000279259">
    <property type="component" value="Unassembled WGS sequence"/>
</dbReference>
<dbReference type="InterPro" id="IPR039189">
    <property type="entry name" value="Fcp1"/>
</dbReference>
<proteinExistence type="predicted"/>
<dbReference type="Gene3D" id="3.40.50.1000">
    <property type="entry name" value="HAD superfamily/HAD-like"/>
    <property type="match status" value="1"/>
</dbReference>
<evidence type="ECO:0000256" key="7">
    <source>
        <dbReference type="SAM" id="MobiDB-lite"/>
    </source>
</evidence>
<evidence type="ECO:0000256" key="3">
    <source>
        <dbReference type="ARBA" id="ARBA00022801"/>
    </source>
</evidence>
<feature type="compositionally biased region" description="Basic and acidic residues" evidence="7">
    <location>
        <begin position="51"/>
        <end position="66"/>
    </location>
</feature>
<feature type="compositionally biased region" description="Acidic residues" evidence="7">
    <location>
        <begin position="995"/>
        <end position="1007"/>
    </location>
</feature>
<evidence type="ECO:0000256" key="5">
    <source>
        <dbReference type="ARBA" id="ARBA00047761"/>
    </source>
</evidence>
<dbReference type="GO" id="GO:0008420">
    <property type="term" value="F:RNA polymerase II CTD heptapeptide repeat phosphatase activity"/>
    <property type="evidence" value="ECO:0007669"/>
    <property type="project" value="InterPro"/>
</dbReference>
<dbReference type="InterPro" id="IPR023214">
    <property type="entry name" value="HAD_sf"/>
</dbReference>
<evidence type="ECO:0000259" key="9">
    <source>
        <dbReference type="PROSITE" id="PS50969"/>
    </source>
</evidence>
<feature type="compositionally biased region" description="Pro residues" evidence="7">
    <location>
        <begin position="429"/>
        <end position="444"/>
    </location>
</feature>
<dbReference type="InterPro" id="IPR004274">
    <property type="entry name" value="FCP1_dom"/>
</dbReference>
<dbReference type="GO" id="GO:0005634">
    <property type="term" value="C:nucleus"/>
    <property type="evidence" value="ECO:0007669"/>
    <property type="project" value="UniProtKB-SubCell"/>
</dbReference>
<protein>
    <recommendedName>
        <fullName evidence="2">protein-serine/threonine phosphatase</fullName>
        <ecNumber evidence="2">3.1.3.16</ecNumber>
    </recommendedName>
</protein>
<evidence type="ECO:0000256" key="1">
    <source>
        <dbReference type="ARBA" id="ARBA00004123"/>
    </source>
</evidence>
<accession>A0A427YKN1</accession>
<dbReference type="InterPro" id="IPR036412">
    <property type="entry name" value="HAD-like_sf"/>
</dbReference>
<dbReference type="PROSITE" id="PS50969">
    <property type="entry name" value="FCP1"/>
    <property type="match status" value="1"/>
</dbReference>
<comment type="catalytic activity">
    <reaction evidence="6">
        <text>O-phospho-L-threonyl-[protein] + H2O = L-threonyl-[protein] + phosphate</text>
        <dbReference type="Rhea" id="RHEA:47004"/>
        <dbReference type="Rhea" id="RHEA-COMP:11060"/>
        <dbReference type="Rhea" id="RHEA-COMP:11605"/>
        <dbReference type="ChEBI" id="CHEBI:15377"/>
        <dbReference type="ChEBI" id="CHEBI:30013"/>
        <dbReference type="ChEBI" id="CHEBI:43474"/>
        <dbReference type="ChEBI" id="CHEBI:61977"/>
        <dbReference type="EC" id="3.1.3.16"/>
    </reaction>
</comment>
<dbReference type="STRING" id="1890683.A0A427YKN1"/>
<comment type="caution">
    <text evidence="10">The sequence shown here is derived from an EMBL/GenBank/DDBJ whole genome shotgun (WGS) entry which is preliminary data.</text>
</comment>
<feature type="compositionally biased region" description="Basic and acidic residues" evidence="7">
    <location>
        <begin position="1032"/>
        <end position="1041"/>
    </location>
</feature>
<dbReference type="AlphaFoldDB" id="A0A427YKN1"/>
<feature type="compositionally biased region" description="Basic and acidic residues" evidence="7">
    <location>
        <begin position="875"/>
        <end position="892"/>
    </location>
</feature>
<feature type="region of interest" description="Disordered" evidence="7">
    <location>
        <begin position="51"/>
        <end position="82"/>
    </location>
</feature>
<evidence type="ECO:0000256" key="6">
    <source>
        <dbReference type="ARBA" id="ARBA00048336"/>
    </source>
</evidence>
<dbReference type="SMART" id="SM00577">
    <property type="entry name" value="CPDc"/>
    <property type="match status" value="1"/>
</dbReference>
<organism evidence="10 11">
    <name type="scientific">Saitozyma podzolica</name>
    <dbReference type="NCBI Taxonomy" id="1890683"/>
    <lineage>
        <taxon>Eukaryota</taxon>
        <taxon>Fungi</taxon>
        <taxon>Dikarya</taxon>
        <taxon>Basidiomycota</taxon>
        <taxon>Agaricomycotina</taxon>
        <taxon>Tremellomycetes</taxon>
        <taxon>Tremellales</taxon>
        <taxon>Trimorphomycetaceae</taxon>
        <taxon>Saitozyma</taxon>
    </lineage>
</organism>
<dbReference type="Pfam" id="PF03031">
    <property type="entry name" value="NIF"/>
    <property type="match status" value="1"/>
</dbReference>
<feature type="compositionally biased region" description="Polar residues" evidence="7">
    <location>
        <begin position="222"/>
        <end position="234"/>
    </location>
</feature>
<evidence type="ECO:0000259" key="8">
    <source>
        <dbReference type="PROSITE" id="PS50172"/>
    </source>
</evidence>
<dbReference type="PROSITE" id="PS50172">
    <property type="entry name" value="BRCT"/>
    <property type="match status" value="1"/>
</dbReference>
<dbReference type="InterPro" id="IPR001357">
    <property type="entry name" value="BRCT_dom"/>
</dbReference>
<keyword evidence="3" id="KW-0378">Hydrolase</keyword>
<evidence type="ECO:0000256" key="4">
    <source>
        <dbReference type="ARBA" id="ARBA00023242"/>
    </source>
</evidence>
<dbReference type="SMART" id="SM00292">
    <property type="entry name" value="BRCT"/>
    <property type="match status" value="1"/>
</dbReference>
<feature type="region of interest" description="Disordered" evidence="7">
    <location>
        <begin position="739"/>
        <end position="1041"/>
    </location>
</feature>
<dbReference type="Pfam" id="PF00533">
    <property type="entry name" value="BRCT"/>
    <property type="match status" value="1"/>
</dbReference>
<feature type="compositionally biased region" description="Low complexity" evidence="7">
    <location>
        <begin position="534"/>
        <end position="544"/>
    </location>
</feature>
<dbReference type="EMBL" id="RSCD01000007">
    <property type="protein sequence ID" value="RSH91658.1"/>
    <property type="molecule type" value="Genomic_DNA"/>
</dbReference>
<feature type="region of interest" description="Disordered" evidence="7">
    <location>
        <begin position="701"/>
        <end position="727"/>
    </location>
</feature>
<feature type="compositionally biased region" description="Low complexity" evidence="7">
    <location>
        <begin position="952"/>
        <end position="966"/>
    </location>
</feature>
<reference evidence="10 11" key="1">
    <citation type="submission" date="2018-11" db="EMBL/GenBank/DDBJ databases">
        <title>Genome sequence of Saitozyma podzolica DSM 27192.</title>
        <authorList>
            <person name="Aliyu H."/>
            <person name="Gorte O."/>
            <person name="Ochsenreither K."/>
        </authorList>
    </citation>
    <scope>NUCLEOTIDE SEQUENCE [LARGE SCALE GENOMIC DNA]</scope>
    <source>
        <strain evidence="10 11">DSM 27192</strain>
    </source>
</reference>
<dbReference type="OrthoDB" id="10249888at2759"/>
<sequence length="1041" mass="110766">MDPPTPLSLPATLPYPITISRLLITPGSEITRGTRLLEFSFTSDTSRRVLERARRRGEEGKAGKAEGEDEARENDMVGSWESPVDGTLVEWEDAAKAGTKVEKRHAHRPLVKVQQACTHPVQLHGLCGICGKELAETDYLAPGRGDENPSGPSNYLGGFEMSHDALGVTVSTDEARRLDTQTRETLLSERKLSLIVDLDQTIIHTTVDPTVGEWMAEISEESAGQTEQSGQETSAVRKEQGPEGCSAQGATGPQDETTTPPSTPPIKAGELPDGVKPAKEPNPNAEALRDVARFQLEDDLPPGTNPRLRMKAAGRWYYTKPRPGLQPFLTEMSRFYEMHVYTMGTRSYADAICDVIDPDGKIFGGRVLSRDESGSFSSKNLKRLFPTDQSMVVVIDDRSDVWGDIPNLVKVVPYDFFVGIGDINSSFLPPKPSPPPGVTLPDGPPVRDMSGDIASPTSVSSDGSTPPPTTPGESDEDSLLRQAKLLDEVSEARPLKKLQEELEAEEMAEEQTATSGVITGNVESGSTKSPSDAPAPATEQAAATHPKHRKPLLNAYDEELLRIAGILTEIHASFYRAYDERDPSRSSKSLPMGCDVELILPDLKSRVLEGCQIVFSGVIPRHIRPEESEPWLTAETFGALVSTNITPSTTHCVTATPGTEKTYRAQKAGAKVVWMEWFLRSVALWTKMEEGPFLVIKSGASSAAGTGSGVGSRAGSKPGSGTATPMVVDGEVGLASTGAAGRSTSGVVAPLSATTDGAAPKGGEGKETKTGQILGGNAEPGAAAGSGVEDIQDSRAGPEEAGDEGDEGEVEEEDPGFDLGGWGDDADEEWKAFMEGGSEAGTEDLELRSDAGSSRAPSPPESRPGTPGTPRKRVRYADEEHLPLESFRDPDPKALLAQARNSLSGPDEHGEGEWDENGPPRKRRALLLPAPEPGEGVPEANRFVWKGKGKAWDPAAAGASGAVPPDARQDDEGKHEGENGEGASRDARDEVEGAGTEDEGAGDNADEGTERSTEAGSEAGDDDEFAKLLLESLDHDEGGTE</sequence>
<feature type="domain" description="FCP1 homology" evidence="9">
    <location>
        <begin position="187"/>
        <end position="435"/>
    </location>
</feature>
<name>A0A427YKN1_9TREE</name>
<feature type="compositionally biased region" description="Acidic residues" evidence="7">
    <location>
        <begin position="800"/>
        <end position="816"/>
    </location>
</feature>
<feature type="compositionally biased region" description="Polar residues" evidence="7">
    <location>
        <begin position="512"/>
        <end position="530"/>
    </location>
</feature>
<dbReference type="NCBIfam" id="TIGR02250">
    <property type="entry name" value="FCP1_euk"/>
    <property type="match status" value="1"/>
</dbReference>
<feature type="compositionally biased region" description="Polar residues" evidence="7">
    <location>
        <begin position="248"/>
        <end position="260"/>
    </location>
</feature>
<feature type="compositionally biased region" description="Low complexity" evidence="7">
    <location>
        <begin position="926"/>
        <end position="940"/>
    </location>
</feature>
<feature type="region of interest" description="Disordered" evidence="7">
    <location>
        <begin position="220"/>
        <end position="283"/>
    </location>
</feature>
<evidence type="ECO:0000313" key="10">
    <source>
        <dbReference type="EMBL" id="RSH91658.1"/>
    </source>
</evidence>
<dbReference type="PANTHER" id="PTHR23081">
    <property type="entry name" value="RNA POLYMERASE II CTD PHOSPHATASE"/>
    <property type="match status" value="1"/>
</dbReference>
<feature type="compositionally biased region" description="Low complexity" evidence="7">
    <location>
        <begin position="455"/>
        <end position="464"/>
    </location>
</feature>
<dbReference type="EC" id="3.1.3.16" evidence="2"/>
<dbReference type="CDD" id="cd07521">
    <property type="entry name" value="HAD_FCP1-like"/>
    <property type="match status" value="1"/>
</dbReference>
<comment type="subcellular location">
    <subcellularLocation>
        <location evidence="1">Nucleus</location>
    </subcellularLocation>
</comment>
<comment type="catalytic activity">
    <reaction evidence="5">
        <text>O-phospho-L-seryl-[protein] + H2O = L-seryl-[protein] + phosphate</text>
        <dbReference type="Rhea" id="RHEA:20629"/>
        <dbReference type="Rhea" id="RHEA-COMP:9863"/>
        <dbReference type="Rhea" id="RHEA-COMP:11604"/>
        <dbReference type="ChEBI" id="CHEBI:15377"/>
        <dbReference type="ChEBI" id="CHEBI:29999"/>
        <dbReference type="ChEBI" id="CHEBI:43474"/>
        <dbReference type="ChEBI" id="CHEBI:83421"/>
        <dbReference type="EC" id="3.1.3.16"/>
    </reaction>
</comment>
<dbReference type="PANTHER" id="PTHR23081:SF36">
    <property type="entry name" value="RNA POLYMERASE II SUBUNIT A C-TERMINAL DOMAIN PHOSPHATASE"/>
    <property type="match status" value="1"/>
</dbReference>
<keyword evidence="11" id="KW-1185">Reference proteome</keyword>
<evidence type="ECO:0000256" key="2">
    <source>
        <dbReference type="ARBA" id="ARBA00013081"/>
    </source>
</evidence>
<feature type="domain" description="BRCT" evidence="8">
    <location>
        <begin position="603"/>
        <end position="695"/>
    </location>
</feature>
<feature type="region of interest" description="Disordered" evidence="7">
    <location>
        <begin position="427"/>
        <end position="477"/>
    </location>
</feature>